<gene>
    <name evidence="2" type="ORF">BSQ50_03665</name>
</gene>
<dbReference type="GO" id="GO:0022857">
    <property type="term" value="F:transmembrane transporter activity"/>
    <property type="evidence" value="ECO:0007669"/>
    <property type="project" value="InterPro"/>
</dbReference>
<feature type="domain" description="ABC-type glycine betaine transport system substrate-binding" evidence="1">
    <location>
        <begin position="39"/>
        <end position="302"/>
    </location>
</feature>
<keyword evidence="3" id="KW-1185">Reference proteome</keyword>
<dbReference type="CDD" id="cd13608">
    <property type="entry name" value="PBP2_OpuCC_like"/>
    <property type="match status" value="1"/>
</dbReference>
<dbReference type="Gene3D" id="3.40.190.120">
    <property type="entry name" value="Osmoprotection protein (prox), domain 2"/>
    <property type="match status" value="1"/>
</dbReference>
<dbReference type="Pfam" id="PF04069">
    <property type="entry name" value="OpuAC"/>
    <property type="match status" value="1"/>
</dbReference>
<organism evidence="2 3">
    <name type="scientific">Liquorilactobacillus nagelii</name>
    <dbReference type="NCBI Taxonomy" id="82688"/>
    <lineage>
        <taxon>Bacteria</taxon>
        <taxon>Bacillati</taxon>
        <taxon>Bacillota</taxon>
        <taxon>Bacilli</taxon>
        <taxon>Lactobacillales</taxon>
        <taxon>Lactobacillaceae</taxon>
        <taxon>Liquorilactobacillus</taxon>
    </lineage>
</organism>
<dbReference type="SUPFAM" id="SSF53850">
    <property type="entry name" value="Periplasmic binding protein-like II"/>
    <property type="match status" value="1"/>
</dbReference>
<dbReference type="GO" id="GO:0043190">
    <property type="term" value="C:ATP-binding cassette (ABC) transporter complex"/>
    <property type="evidence" value="ECO:0007669"/>
    <property type="project" value="InterPro"/>
</dbReference>
<evidence type="ECO:0000313" key="3">
    <source>
        <dbReference type="Proteomes" id="UP000324497"/>
    </source>
</evidence>
<sequence length="313" mass="34934">MKLKILLKRRIVYLSLLLGLVMLGGCGLPGVSGTSNSQTIRIASQSTTESQIMANIIAELIQHELGYQTTLVNNLGSSTVAHQALLRGDADISATRYTGTDLTGTLQMDNVKDPKKATAIVTKQFKKRFNQTWFPSYGFADTYAFMTTKKFAAKYHLKTISDLQTVAGQLNAGVDSSWMNRKGDGYDDFAKDYGFRFKRVSPMQIGLVYDAVEAGKMQVVLGYSTDGRIKSYNLQLLKDNKRFFPPYNCSMVVNDSLLKKYPKLAPVLHRLDGKINLKTMQSLNYQADNNLQEPAVVAHNFLVKHNYFRGGND</sequence>
<accession>A0A3Q8D048</accession>
<dbReference type="AlphaFoldDB" id="A0A3Q8D048"/>
<name>A0A3Q8D048_9LACO</name>
<dbReference type="KEGG" id="lng:BSQ50_03665"/>
<evidence type="ECO:0000259" key="1">
    <source>
        <dbReference type="Pfam" id="PF04069"/>
    </source>
</evidence>
<protein>
    <submittedName>
        <fullName evidence="2">Osmoprotectant ABC transporter substrate-binding protein</fullName>
    </submittedName>
</protein>
<evidence type="ECO:0000313" key="2">
    <source>
        <dbReference type="EMBL" id="AUJ31734.1"/>
    </source>
</evidence>
<dbReference type="InterPro" id="IPR007210">
    <property type="entry name" value="ABC_Gly_betaine_transp_sub-bd"/>
</dbReference>
<dbReference type="PROSITE" id="PS51257">
    <property type="entry name" value="PROKAR_LIPOPROTEIN"/>
    <property type="match status" value="1"/>
</dbReference>
<reference evidence="2 3" key="1">
    <citation type="submission" date="2016-11" db="EMBL/GenBank/DDBJ databases">
        <title>Interaction between Lactobacillus species and yeast in water kefir.</title>
        <authorList>
            <person name="Behr J."/>
            <person name="Xu D."/>
            <person name="Vogel R.F."/>
        </authorList>
    </citation>
    <scope>NUCLEOTIDE SEQUENCE [LARGE SCALE GENOMIC DNA]</scope>
    <source>
        <strain evidence="2 3">TMW 1.1827</strain>
    </source>
</reference>
<dbReference type="Proteomes" id="UP000324497">
    <property type="component" value="Chromosome"/>
</dbReference>
<dbReference type="Gene3D" id="3.40.190.10">
    <property type="entry name" value="Periplasmic binding protein-like II"/>
    <property type="match status" value="1"/>
</dbReference>
<dbReference type="EMBL" id="CP018180">
    <property type="protein sequence ID" value="AUJ31734.1"/>
    <property type="molecule type" value="Genomic_DNA"/>
</dbReference>
<proteinExistence type="predicted"/>